<keyword evidence="2" id="KW-0808">Transferase</keyword>
<evidence type="ECO:0000256" key="1">
    <source>
        <dbReference type="ARBA" id="ARBA00004167"/>
    </source>
</evidence>
<feature type="active site" description="Proton acceptor" evidence="8">
    <location>
        <position position="329"/>
    </location>
</feature>
<dbReference type="PANTHER" id="PTHR24416:SF594">
    <property type="entry name" value="PROTEIN KINASE DOMAIN-CONTAINING PROTEIN"/>
    <property type="match status" value="1"/>
</dbReference>
<dbReference type="PIRSF" id="PIRSF000615">
    <property type="entry name" value="TyrPK_CSF1-R"/>
    <property type="match status" value="1"/>
</dbReference>
<evidence type="ECO:0000256" key="2">
    <source>
        <dbReference type="ARBA" id="ARBA00022679"/>
    </source>
</evidence>
<dbReference type="InterPro" id="IPR017441">
    <property type="entry name" value="Protein_kinase_ATP_BS"/>
</dbReference>
<dbReference type="Pfam" id="PF07714">
    <property type="entry name" value="PK_Tyr_Ser-Thr"/>
    <property type="match status" value="1"/>
</dbReference>
<dbReference type="InterPro" id="IPR001245">
    <property type="entry name" value="Ser-Thr/Tyr_kinase_cat_dom"/>
</dbReference>
<dbReference type="Gene3D" id="1.10.510.10">
    <property type="entry name" value="Transferase(Phosphotransferase) domain 1"/>
    <property type="match status" value="1"/>
</dbReference>
<dbReference type="Gene3D" id="3.30.200.20">
    <property type="entry name" value="Phosphorylase Kinase, domain 1"/>
    <property type="match status" value="1"/>
</dbReference>
<evidence type="ECO:0000256" key="7">
    <source>
        <dbReference type="ARBA" id="ARBA00051243"/>
    </source>
</evidence>
<name>A0A6S7FY19_PARCT</name>
<dbReference type="GO" id="GO:0004714">
    <property type="term" value="F:transmembrane receptor protein tyrosine kinase activity"/>
    <property type="evidence" value="ECO:0007669"/>
    <property type="project" value="UniProtKB-EC"/>
</dbReference>
<dbReference type="PROSITE" id="PS50011">
    <property type="entry name" value="PROTEIN_KINASE_DOM"/>
    <property type="match status" value="1"/>
</dbReference>
<comment type="catalytic activity">
    <reaction evidence="7">
        <text>L-tyrosyl-[protein] + ATP = O-phospho-L-tyrosyl-[protein] + ADP + H(+)</text>
        <dbReference type="Rhea" id="RHEA:10596"/>
        <dbReference type="Rhea" id="RHEA-COMP:10136"/>
        <dbReference type="Rhea" id="RHEA-COMP:20101"/>
        <dbReference type="ChEBI" id="CHEBI:15378"/>
        <dbReference type="ChEBI" id="CHEBI:30616"/>
        <dbReference type="ChEBI" id="CHEBI:46858"/>
        <dbReference type="ChEBI" id="CHEBI:61978"/>
        <dbReference type="ChEBI" id="CHEBI:456216"/>
        <dbReference type="EC" id="2.7.10.1"/>
    </reaction>
</comment>
<evidence type="ECO:0000313" key="11">
    <source>
        <dbReference type="EMBL" id="CAB3982443.1"/>
    </source>
</evidence>
<keyword evidence="3 9" id="KW-0547">Nucleotide-binding</keyword>
<proteinExistence type="predicted"/>
<dbReference type="GO" id="GO:0046872">
    <property type="term" value="F:metal ion binding"/>
    <property type="evidence" value="ECO:0007669"/>
    <property type="project" value="UniProtKB-KW"/>
</dbReference>
<evidence type="ECO:0000313" key="12">
    <source>
        <dbReference type="Proteomes" id="UP001152795"/>
    </source>
</evidence>
<keyword evidence="6" id="KW-0829">Tyrosine-protein kinase</keyword>
<dbReference type="InterPro" id="IPR011009">
    <property type="entry name" value="Kinase-like_dom_sf"/>
</dbReference>
<feature type="binding site" evidence="9">
    <location>
        <position position="175"/>
    </location>
    <ligand>
        <name>ATP</name>
        <dbReference type="ChEBI" id="CHEBI:30616"/>
    </ligand>
</feature>
<dbReference type="PROSITE" id="PS00109">
    <property type="entry name" value="PROTEIN_KINASE_TYR"/>
    <property type="match status" value="1"/>
</dbReference>
<feature type="binding site" evidence="10">
    <location>
        <position position="347"/>
    </location>
    <ligand>
        <name>Mg(2+)</name>
        <dbReference type="ChEBI" id="CHEBI:18420"/>
    </ligand>
</feature>
<dbReference type="InterPro" id="IPR050122">
    <property type="entry name" value="RTK"/>
</dbReference>
<dbReference type="CDD" id="cd00192">
    <property type="entry name" value="PTKc"/>
    <property type="match status" value="1"/>
</dbReference>
<feature type="binding site" evidence="9">
    <location>
        <position position="333"/>
    </location>
    <ligand>
        <name>ATP</name>
        <dbReference type="ChEBI" id="CHEBI:30616"/>
    </ligand>
</feature>
<accession>A0A6S7FY19</accession>
<comment type="subcellular location">
    <subcellularLocation>
        <location evidence="1">Membrane</location>
        <topology evidence="1">Single-pass membrane protein</topology>
    </subcellularLocation>
</comment>
<dbReference type="EMBL" id="CACRXK020000500">
    <property type="protein sequence ID" value="CAB3982443.1"/>
    <property type="molecule type" value="Genomic_DNA"/>
</dbReference>
<protein>
    <submittedName>
        <fullName evidence="11">Titin, partial</fullName>
    </submittedName>
</protein>
<keyword evidence="5 9" id="KW-0067">ATP-binding</keyword>
<dbReference type="GO" id="GO:0005524">
    <property type="term" value="F:ATP binding"/>
    <property type="evidence" value="ECO:0007669"/>
    <property type="project" value="UniProtKB-UniRule"/>
</dbReference>
<dbReference type="InterPro" id="IPR000719">
    <property type="entry name" value="Prot_kinase_dom"/>
</dbReference>
<dbReference type="PANTHER" id="PTHR24416">
    <property type="entry name" value="TYROSINE-PROTEIN KINASE RECEPTOR"/>
    <property type="match status" value="1"/>
</dbReference>
<dbReference type="PROSITE" id="PS00107">
    <property type="entry name" value="PROTEIN_KINASE_ATP"/>
    <property type="match status" value="1"/>
</dbReference>
<gene>
    <name evidence="11" type="ORF">PACLA_8A087705</name>
</gene>
<evidence type="ECO:0000256" key="4">
    <source>
        <dbReference type="ARBA" id="ARBA00022777"/>
    </source>
</evidence>
<dbReference type="SUPFAM" id="SSF56112">
    <property type="entry name" value="Protein kinase-like (PK-like)"/>
    <property type="match status" value="1"/>
</dbReference>
<dbReference type="GO" id="GO:0007169">
    <property type="term" value="P:cell surface receptor protein tyrosine kinase signaling pathway"/>
    <property type="evidence" value="ECO:0007669"/>
    <property type="project" value="TreeGrafter"/>
</dbReference>
<evidence type="ECO:0000256" key="8">
    <source>
        <dbReference type="PIRSR" id="PIRSR000615-1"/>
    </source>
</evidence>
<dbReference type="GO" id="GO:0043235">
    <property type="term" value="C:receptor complex"/>
    <property type="evidence" value="ECO:0007669"/>
    <property type="project" value="TreeGrafter"/>
</dbReference>
<dbReference type="GO" id="GO:0005886">
    <property type="term" value="C:plasma membrane"/>
    <property type="evidence" value="ECO:0007669"/>
    <property type="project" value="TreeGrafter"/>
</dbReference>
<sequence length="494" mass="55333">MSFSLEIIECEQVNTFSIRLSEVVANEDEKETNVVAVVLPLTVIIALVAIILAFISWRIRRKKQLVLNAIEAHESAISPSTSNTNLYEHCPPRYNAAHTSSKVNEIEMDEKEVNVIYVPQEIQNAISDGLTDGYEFNADQIKFEECLGKGAFGYVHRAQALGITAEPEWSLVAVKTLTEPVTDKSVEDFIAEIELMKRVGDHENIIRMLGCCILTSPICLIMEYAPHGNLLTYLRTIKTKLLGNDSVKTNPLTEKLGLIECSPSEEKPAIEEESIHEMFFSGGSTSSGIEASKCQVQRLVETNTYLEPFALQIAKGMAYVAGRGIVHRDLAARNILIGNDYKLKISDFGLSKEGIYVKSTSGKIPLRWLSIEAIRERIYSSASDVWSYGIVLWEICTLGDFPYPTLSDRELLKFLVSGERLEKPSNCSDKMYAMMLECWQGEPEDRPTFAHLRDVLWKMNTGENPYINIEPMQDLENITTTVDGVDSIENSIVV</sequence>
<organism evidence="11 12">
    <name type="scientific">Paramuricea clavata</name>
    <name type="common">Red gorgonian</name>
    <name type="synonym">Violescent sea-whip</name>
    <dbReference type="NCBI Taxonomy" id="317549"/>
    <lineage>
        <taxon>Eukaryota</taxon>
        <taxon>Metazoa</taxon>
        <taxon>Cnidaria</taxon>
        <taxon>Anthozoa</taxon>
        <taxon>Octocorallia</taxon>
        <taxon>Malacalcyonacea</taxon>
        <taxon>Plexauridae</taxon>
        <taxon>Paramuricea</taxon>
    </lineage>
</organism>
<keyword evidence="10" id="KW-0460">Magnesium</keyword>
<dbReference type="AlphaFoldDB" id="A0A6S7FY19"/>
<dbReference type="FunFam" id="1.10.510.10:FF:000554">
    <property type="entry name" value="Predicted protein"/>
    <property type="match status" value="1"/>
</dbReference>
<reference evidence="11" key="1">
    <citation type="submission" date="2020-04" db="EMBL/GenBank/DDBJ databases">
        <authorList>
            <person name="Alioto T."/>
            <person name="Alioto T."/>
            <person name="Gomez Garrido J."/>
        </authorList>
    </citation>
    <scope>NUCLEOTIDE SEQUENCE</scope>
    <source>
        <strain evidence="11">A484AB</strain>
    </source>
</reference>
<evidence type="ECO:0000256" key="10">
    <source>
        <dbReference type="PIRSR" id="PIRSR000615-3"/>
    </source>
</evidence>
<dbReference type="SMART" id="SM00219">
    <property type="entry name" value="TyrKc"/>
    <property type="match status" value="1"/>
</dbReference>
<comment type="caution">
    <text evidence="11">The sequence shown here is derived from an EMBL/GenBank/DDBJ whole genome shotgun (WGS) entry which is preliminary data.</text>
</comment>
<evidence type="ECO:0000256" key="6">
    <source>
        <dbReference type="ARBA" id="ARBA00023137"/>
    </source>
</evidence>
<keyword evidence="12" id="KW-1185">Reference proteome</keyword>
<keyword evidence="10" id="KW-0479">Metal-binding</keyword>
<dbReference type="InterPro" id="IPR020635">
    <property type="entry name" value="Tyr_kinase_cat_dom"/>
</dbReference>
<keyword evidence="4" id="KW-0418">Kinase</keyword>
<evidence type="ECO:0000256" key="3">
    <source>
        <dbReference type="ARBA" id="ARBA00022741"/>
    </source>
</evidence>
<dbReference type="OrthoDB" id="5984176at2759"/>
<feature type="binding site" evidence="9">
    <location>
        <begin position="148"/>
        <end position="155"/>
    </location>
    <ligand>
        <name>ATP</name>
        <dbReference type="ChEBI" id="CHEBI:30616"/>
    </ligand>
</feature>
<feature type="binding site" evidence="10">
    <location>
        <position position="334"/>
    </location>
    <ligand>
        <name>Mg(2+)</name>
        <dbReference type="ChEBI" id="CHEBI:18420"/>
    </ligand>
</feature>
<evidence type="ECO:0000256" key="9">
    <source>
        <dbReference type="PIRSR" id="PIRSR000615-2"/>
    </source>
</evidence>
<evidence type="ECO:0000256" key="5">
    <source>
        <dbReference type="ARBA" id="ARBA00022840"/>
    </source>
</evidence>
<dbReference type="Proteomes" id="UP001152795">
    <property type="component" value="Unassembled WGS sequence"/>
</dbReference>
<dbReference type="InterPro" id="IPR008266">
    <property type="entry name" value="Tyr_kinase_AS"/>
</dbReference>